<name>A0AA35VYJ6_LACSI</name>
<proteinExistence type="predicted"/>
<reference evidence="1" key="1">
    <citation type="submission" date="2023-04" db="EMBL/GenBank/DDBJ databases">
        <authorList>
            <person name="Vijverberg K."/>
            <person name="Xiong W."/>
            <person name="Schranz E."/>
        </authorList>
    </citation>
    <scope>NUCLEOTIDE SEQUENCE</scope>
</reference>
<accession>A0AA35VYJ6</accession>
<sequence length="116" mass="12400">MLARLFRSSFYLGVVSFIDPSDWSSSSSPSSERLVDYGDYGDYGFCDSLLFGSPISNFTLKTSIELLASPITRVIATTAAGVAAYGLPPEVSKVEVENAAQHSVALVDCNYGVNAF</sequence>
<evidence type="ECO:0000313" key="2">
    <source>
        <dbReference type="Proteomes" id="UP001177003"/>
    </source>
</evidence>
<gene>
    <name evidence="1" type="ORF">LSALG_LOCUS10113</name>
</gene>
<keyword evidence="2" id="KW-1185">Reference proteome</keyword>
<dbReference type="AlphaFoldDB" id="A0AA35VYJ6"/>
<protein>
    <submittedName>
        <fullName evidence="1">Uncharacterized protein</fullName>
    </submittedName>
</protein>
<dbReference type="Proteomes" id="UP001177003">
    <property type="component" value="Chromosome 1"/>
</dbReference>
<dbReference type="EMBL" id="OX465077">
    <property type="protein sequence ID" value="CAI9269758.1"/>
    <property type="molecule type" value="Genomic_DNA"/>
</dbReference>
<organism evidence="1 2">
    <name type="scientific">Lactuca saligna</name>
    <name type="common">Willowleaf lettuce</name>
    <dbReference type="NCBI Taxonomy" id="75948"/>
    <lineage>
        <taxon>Eukaryota</taxon>
        <taxon>Viridiplantae</taxon>
        <taxon>Streptophyta</taxon>
        <taxon>Embryophyta</taxon>
        <taxon>Tracheophyta</taxon>
        <taxon>Spermatophyta</taxon>
        <taxon>Magnoliopsida</taxon>
        <taxon>eudicotyledons</taxon>
        <taxon>Gunneridae</taxon>
        <taxon>Pentapetalae</taxon>
        <taxon>asterids</taxon>
        <taxon>campanulids</taxon>
        <taxon>Asterales</taxon>
        <taxon>Asteraceae</taxon>
        <taxon>Cichorioideae</taxon>
        <taxon>Cichorieae</taxon>
        <taxon>Lactucinae</taxon>
        <taxon>Lactuca</taxon>
    </lineage>
</organism>
<evidence type="ECO:0000313" key="1">
    <source>
        <dbReference type="EMBL" id="CAI9269758.1"/>
    </source>
</evidence>